<feature type="transmembrane region" description="Helical" evidence="2">
    <location>
        <begin position="1087"/>
        <end position="1109"/>
    </location>
</feature>
<evidence type="ECO:0000313" key="3">
    <source>
        <dbReference type="EMBL" id="CAE8712006.1"/>
    </source>
</evidence>
<evidence type="ECO:0000256" key="1">
    <source>
        <dbReference type="SAM" id="MobiDB-lite"/>
    </source>
</evidence>
<gene>
    <name evidence="3" type="ORF">PGLA2088_LOCUS36781</name>
</gene>
<dbReference type="GO" id="GO:0006629">
    <property type="term" value="P:lipid metabolic process"/>
    <property type="evidence" value="ECO:0007669"/>
    <property type="project" value="InterPro"/>
</dbReference>
<dbReference type="InterPro" id="IPR017946">
    <property type="entry name" value="PLC-like_Pdiesterase_TIM-brl"/>
</dbReference>
<dbReference type="EMBL" id="CAJNNW010032257">
    <property type="protein sequence ID" value="CAE8712006.1"/>
    <property type="molecule type" value="Genomic_DNA"/>
</dbReference>
<feature type="transmembrane region" description="Helical" evidence="2">
    <location>
        <begin position="279"/>
        <end position="298"/>
    </location>
</feature>
<reference evidence="3" key="1">
    <citation type="submission" date="2021-02" db="EMBL/GenBank/DDBJ databases">
        <authorList>
            <person name="Dougan E. K."/>
            <person name="Rhodes N."/>
            <person name="Thang M."/>
            <person name="Chan C."/>
        </authorList>
    </citation>
    <scope>NUCLEOTIDE SEQUENCE</scope>
</reference>
<protein>
    <recommendedName>
        <fullName evidence="5">Phosphatidylinositol-specific phospholipase C X domain-containing protein</fullName>
    </recommendedName>
</protein>
<feature type="transmembrane region" description="Helical" evidence="2">
    <location>
        <begin position="841"/>
        <end position="863"/>
    </location>
</feature>
<evidence type="ECO:0000313" key="4">
    <source>
        <dbReference type="Proteomes" id="UP000626109"/>
    </source>
</evidence>
<evidence type="ECO:0008006" key="5">
    <source>
        <dbReference type="Google" id="ProtNLM"/>
    </source>
</evidence>
<accession>A0A813KPF2</accession>
<keyword evidence="2" id="KW-0472">Membrane</keyword>
<feature type="transmembrane region" description="Helical" evidence="2">
    <location>
        <begin position="519"/>
        <end position="540"/>
    </location>
</feature>
<feature type="transmembrane region" description="Helical" evidence="2">
    <location>
        <begin position="479"/>
        <end position="498"/>
    </location>
</feature>
<dbReference type="Pfam" id="PF26178">
    <property type="entry name" value="PI-PLC_cat"/>
    <property type="match status" value="1"/>
</dbReference>
<dbReference type="InterPro" id="IPR051057">
    <property type="entry name" value="PI-PLC_domain"/>
</dbReference>
<dbReference type="GO" id="GO:0008081">
    <property type="term" value="F:phosphoric diester hydrolase activity"/>
    <property type="evidence" value="ECO:0007669"/>
    <property type="project" value="InterPro"/>
</dbReference>
<sequence>MAAVRGDSRAEASGHVVLDIMSPTVSVPAASSHSTSRTREQATTKDPAVAAGPVDPWSLCMHFSEEDPGKSCVVLFKHQSGEELGPYRVASALLCRGRSERSDFQALKVGTGVHSGSSIYVNREKVVPMGVRGVIVDQSVVAIADPAIFSQPEKKNISIARGAARDAAGEANAFVRLELGLGQSRSLKPRNLQVLRDAEIRFSWRADKTPGLRILQADAEFQPKDGGIVINDVRAQSSGAHRFAAYGTYNFICEQHPEARCTVQVVPWYRMQIWKVMQLVLLPMVLLFVVGVGAYVLVSQFSSADFVSTLFSCNGLESYCDRVQSLKKYIFGSSGTLLVISVLLLILYLPAALIAMLKPSPRLDSFGRGFDGDAVHRANMLAGWALTVPIVILIMGWVGNVYLSRGLWSLLGVLQQLRDRIGADINEIYAVLGDALAISSSFKPGLQDSLQPNVDKIIMYEEQVLPAAQLGLQLLTVLIRFRLCMNFLALIFFILAFAKGAGGVLGRSAVMLRHSYWSCCPALILFTFSLGINSFFYSFWKDTHDTYVDSDGNVQMPSGGTSSLAISLIQSCQGDGNIPLPYDSIKMPINTMLDQLASASIVFSLQFPNSTSSLVQFTHDIKLEVETISKWLQMPEASNKELGLDQYNLTCAQLVPVLNSLPRFLEKVLVPTLKCQQIGSFINGLIAALGQEILPSAQILIIFDSAMLVCCLLWALIAMSLAYVFERPLKTWYDPWSKRWFRFRFSYKVAEAVRKRNEGDTFVAHRQNRHFLDSSFWAQNLLWLDVQNAVLLGVVACMCLAMDTNGTATSKVRSAGAALLAKASATSLLGSQGSLGSRVNWLLRLVALILLLAATALLSFVAYDTINKAQDCSEKVGFDPLKTGPSASAVSCEAGNANCTFYISGYGLKPGDRLAAIPMGNSCNNFGQRGVQHFLSEPASVFGRRYSFSALLGMTSGGYDMCWCKAGSNCQDPANYRVFSGWLFVNEPLDQWKTCSLPTIAGFSESAFLCLLILPFCLVKLAVGFASLRKSIYSLQISTAMRVAIRQKAWKDNLESQRHIQREQAGVRPTWWERHVMQPVRLHKRSLFAGFLTAKLLAVFAVVSGLVILSQGSVKCKDGAGNCDLPTSSATSTARRLPPPERESCSTCCNLQQSSCSKTVDQVAFATSHNTMSSADLGWAVPNNFFNLTLALGSGVRGLMMDVHYFYPDNATTSDKTRPTAVYLCHGKCSIGRSMLKDSLTDLRQFLDSHPREVVVMILEQYVATASVVADIDAAGLTSYLGYSRHNLNGSTAWPTLQELISRNQSLLLFSDQRQSYTHGLPEQNLGSSYQQSESITWWHYVWDHMSETKYEYKNAVEMFGDCMLNRGSVAVESLSQNNSHRLLIVNNFITNPVAWPEFAAQVNANPFLMKRLQNCSRYWGHQVNFPTVDFWSVGDIWNATASLNA</sequence>
<feature type="transmembrane region" description="Helical" evidence="2">
    <location>
        <begin position="378"/>
        <end position="398"/>
    </location>
</feature>
<dbReference type="Proteomes" id="UP000626109">
    <property type="component" value="Unassembled WGS sequence"/>
</dbReference>
<keyword evidence="2" id="KW-1133">Transmembrane helix</keyword>
<dbReference type="PANTHER" id="PTHR13593">
    <property type="match status" value="1"/>
</dbReference>
<feature type="transmembrane region" description="Helical" evidence="2">
    <location>
        <begin position="1006"/>
        <end position="1028"/>
    </location>
</feature>
<proteinExistence type="predicted"/>
<dbReference type="Gene3D" id="3.20.20.190">
    <property type="entry name" value="Phosphatidylinositol (PI) phosphodiesterase"/>
    <property type="match status" value="1"/>
</dbReference>
<comment type="caution">
    <text evidence="3">The sequence shown here is derived from an EMBL/GenBank/DDBJ whole genome shotgun (WGS) entry which is preliminary data.</text>
</comment>
<evidence type="ECO:0000256" key="2">
    <source>
        <dbReference type="SAM" id="Phobius"/>
    </source>
</evidence>
<feature type="transmembrane region" description="Helical" evidence="2">
    <location>
        <begin position="335"/>
        <end position="357"/>
    </location>
</feature>
<dbReference type="PANTHER" id="PTHR13593:SF140">
    <property type="entry name" value="PLC-LIKE PHOSPHODIESTERASE"/>
    <property type="match status" value="1"/>
</dbReference>
<organism evidence="3 4">
    <name type="scientific">Polarella glacialis</name>
    <name type="common">Dinoflagellate</name>
    <dbReference type="NCBI Taxonomy" id="89957"/>
    <lineage>
        <taxon>Eukaryota</taxon>
        <taxon>Sar</taxon>
        <taxon>Alveolata</taxon>
        <taxon>Dinophyceae</taxon>
        <taxon>Suessiales</taxon>
        <taxon>Suessiaceae</taxon>
        <taxon>Polarella</taxon>
    </lineage>
</organism>
<feature type="region of interest" description="Disordered" evidence="1">
    <location>
        <begin position="27"/>
        <end position="49"/>
    </location>
</feature>
<name>A0A813KPF2_POLGL</name>
<dbReference type="SUPFAM" id="SSF51695">
    <property type="entry name" value="PLC-like phosphodiesterases"/>
    <property type="match status" value="1"/>
</dbReference>
<feature type="transmembrane region" description="Helical" evidence="2">
    <location>
        <begin position="699"/>
        <end position="725"/>
    </location>
</feature>
<keyword evidence="2" id="KW-0812">Transmembrane</keyword>